<keyword evidence="3" id="KW-0472">Membrane</keyword>
<dbReference type="Gene3D" id="3.40.50.300">
    <property type="entry name" value="P-loop containing nucleotide triphosphate hydrolases"/>
    <property type="match status" value="1"/>
</dbReference>
<evidence type="ECO:0000313" key="7">
    <source>
        <dbReference type="EMBL" id="AKD25192.1"/>
    </source>
</evidence>
<name>A0A0E3ZJQ7_9BURK</name>
<dbReference type="EMBL" id="CP007501">
    <property type="protein sequence ID" value="AKD25192.1"/>
    <property type="molecule type" value="Genomic_DNA"/>
</dbReference>
<keyword evidence="5" id="KW-0067">ATP-binding</keyword>
<dbReference type="Pfam" id="PF12399">
    <property type="entry name" value="BCA_ABC_TP_C"/>
    <property type="match status" value="1"/>
</dbReference>
<dbReference type="Proteomes" id="UP000061135">
    <property type="component" value="Chromosome"/>
</dbReference>
<protein>
    <submittedName>
        <fullName evidence="7">ABC-type branched-chain amino acid transport systems, ATPase component</fullName>
    </submittedName>
</protein>
<proteinExistence type="predicted"/>
<organism evidence="7 8">
    <name type="scientific">Polynucleobacter duraquae</name>
    <dbReference type="NCBI Taxonomy" id="1835254"/>
    <lineage>
        <taxon>Bacteria</taxon>
        <taxon>Pseudomonadati</taxon>
        <taxon>Pseudomonadota</taxon>
        <taxon>Betaproteobacteria</taxon>
        <taxon>Burkholderiales</taxon>
        <taxon>Burkholderiaceae</taxon>
        <taxon>Polynucleobacter</taxon>
    </lineage>
</organism>
<evidence type="ECO:0000256" key="2">
    <source>
        <dbReference type="ARBA" id="ARBA00022475"/>
    </source>
</evidence>
<keyword evidence="3" id="KW-0997">Cell inner membrane</keyword>
<sequence>MENMEVILKADHLSKRFGGLKAVDDVSFEVTRLGVTSIIGPNGAGKSTLFNLISGTFMADSGLVELDGLNVTRMSPESRLSCGMARSFQITNLFFDLSVIDNLRIASQALESRSHLFLPLNKSTIAIARADELLEEFGLTDSREQLAGALSHGQQRRLEIAVTLATRPKLLLLDEPTQGMSRGDTQETAELIKHLGSKITVLLIEHDVDLVMDLSKKVIVMAQGKKLAEGNPEQVRANPLVQTAYFGEELA</sequence>
<dbReference type="GO" id="GO:0005524">
    <property type="term" value="F:ATP binding"/>
    <property type="evidence" value="ECO:0007669"/>
    <property type="project" value="UniProtKB-KW"/>
</dbReference>
<dbReference type="InterPro" id="IPR017871">
    <property type="entry name" value="ABC_transporter-like_CS"/>
</dbReference>
<keyword evidence="4" id="KW-0547">Nucleotide-binding</keyword>
<evidence type="ECO:0000259" key="6">
    <source>
        <dbReference type="PROSITE" id="PS50893"/>
    </source>
</evidence>
<dbReference type="SMART" id="SM00382">
    <property type="entry name" value="AAA"/>
    <property type="match status" value="1"/>
</dbReference>
<dbReference type="Pfam" id="PF00005">
    <property type="entry name" value="ABC_tran"/>
    <property type="match status" value="1"/>
</dbReference>
<dbReference type="CDD" id="cd03219">
    <property type="entry name" value="ABC_Mj1267_LivG_branched"/>
    <property type="match status" value="1"/>
</dbReference>
<dbReference type="FunFam" id="3.40.50.300:FF:000421">
    <property type="entry name" value="Branched-chain amino acid ABC transporter ATP-binding protein"/>
    <property type="match status" value="1"/>
</dbReference>
<dbReference type="SUPFAM" id="SSF52540">
    <property type="entry name" value="P-loop containing nucleoside triphosphate hydrolases"/>
    <property type="match status" value="1"/>
</dbReference>
<gene>
    <name evidence="7" type="ORF">CL55_00008590</name>
</gene>
<keyword evidence="8" id="KW-1185">Reference proteome</keyword>
<dbReference type="GO" id="GO:0005886">
    <property type="term" value="C:plasma membrane"/>
    <property type="evidence" value="ECO:0007669"/>
    <property type="project" value="TreeGrafter"/>
</dbReference>
<dbReference type="PROSITE" id="PS00211">
    <property type="entry name" value="ABC_TRANSPORTER_1"/>
    <property type="match status" value="1"/>
</dbReference>
<dbReference type="InterPro" id="IPR032823">
    <property type="entry name" value="BCA_ABC_TP_C"/>
</dbReference>
<accession>A0A0E3ZJQ7</accession>
<dbReference type="STRING" id="1835254.CL55_00008590"/>
<dbReference type="InterPro" id="IPR003439">
    <property type="entry name" value="ABC_transporter-like_ATP-bd"/>
</dbReference>
<reference evidence="7 8" key="1">
    <citation type="submission" date="2014-03" db="EMBL/GenBank/DDBJ databases">
        <title>Genome of Polynucleobacter strain MWH-MoK4.</title>
        <authorList>
            <person name="Hahn M.W."/>
        </authorList>
    </citation>
    <scope>NUCLEOTIDE SEQUENCE [LARGE SCALE GENOMIC DNA]</scope>
    <source>
        <strain evidence="7 8">MWH-MoK4</strain>
    </source>
</reference>
<evidence type="ECO:0000256" key="5">
    <source>
        <dbReference type="ARBA" id="ARBA00022840"/>
    </source>
</evidence>
<dbReference type="AlphaFoldDB" id="A0A0E3ZJQ7"/>
<keyword evidence="2" id="KW-1003">Cell membrane</keyword>
<keyword evidence="1" id="KW-0813">Transport</keyword>
<dbReference type="KEGG" id="pdq:CL55_00008590"/>
<dbReference type="InterPro" id="IPR027417">
    <property type="entry name" value="P-loop_NTPase"/>
</dbReference>
<evidence type="ECO:0000256" key="4">
    <source>
        <dbReference type="ARBA" id="ARBA00022741"/>
    </source>
</evidence>
<dbReference type="PANTHER" id="PTHR45772:SF9">
    <property type="entry name" value="CONSERVED COMPONENT OF ABC TRANSPORTER FOR NATURAL AMINO ACIDS"/>
    <property type="match status" value="1"/>
</dbReference>
<evidence type="ECO:0000313" key="8">
    <source>
        <dbReference type="Proteomes" id="UP000061135"/>
    </source>
</evidence>
<dbReference type="PATRIC" id="fig|576611.7.peg.872"/>
<dbReference type="InterPro" id="IPR051120">
    <property type="entry name" value="ABC_AA/LPS_Transport"/>
</dbReference>
<dbReference type="RefSeq" id="WP_237150536.1">
    <property type="nucleotide sequence ID" value="NZ_CP007501.1"/>
</dbReference>
<dbReference type="PANTHER" id="PTHR45772">
    <property type="entry name" value="CONSERVED COMPONENT OF ABC TRANSPORTER FOR NATURAL AMINO ACIDS-RELATED"/>
    <property type="match status" value="1"/>
</dbReference>
<dbReference type="PROSITE" id="PS50893">
    <property type="entry name" value="ABC_TRANSPORTER_2"/>
    <property type="match status" value="1"/>
</dbReference>
<dbReference type="GO" id="GO:0016887">
    <property type="term" value="F:ATP hydrolysis activity"/>
    <property type="evidence" value="ECO:0007669"/>
    <property type="project" value="InterPro"/>
</dbReference>
<evidence type="ECO:0000256" key="1">
    <source>
        <dbReference type="ARBA" id="ARBA00022448"/>
    </source>
</evidence>
<dbReference type="InterPro" id="IPR003593">
    <property type="entry name" value="AAA+_ATPase"/>
</dbReference>
<feature type="domain" description="ABC transporter" evidence="6">
    <location>
        <begin position="8"/>
        <end position="248"/>
    </location>
</feature>
<dbReference type="HOGENOM" id="CLU_000604_1_2_4"/>
<evidence type="ECO:0000256" key="3">
    <source>
        <dbReference type="ARBA" id="ARBA00022519"/>
    </source>
</evidence>